<name>E1RAW8_SEDSS</name>
<dbReference type="GO" id="GO:0033744">
    <property type="term" value="F:L-methionine:thioredoxin-disulfide S-oxidoreductase activity"/>
    <property type="evidence" value="ECO:0007669"/>
    <property type="project" value="RHEA"/>
</dbReference>
<dbReference type="Proteomes" id="UP000002318">
    <property type="component" value="Chromosome"/>
</dbReference>
<dbReference type="KEGG" id="ssm:Spirs_0342"/>
<evidence type="ECO:0000256" key="4">
    <source>
        <dbReference type="HAMAP-Rule" id="MF_01401"/>
    </source>
</evidence>
<comment type="function">
    <text evidence="4">Has an important function as a repair enzyme for proteins that have been inactivated by oxidation. Catalyzes the reversible oxidation-reduction of methionine sulfoxide in proteins to methionine.</text>
</comment>
<dbReference type="HOGENOM" id="CLU_031040_10_0_12"/>
<accession>E1RAW8</accession>
<dbReference type="EC" id="1.8.4.11" evidence="4"/>
<evidence type="ECO:0000256" key="1">
    <source>
        <dbReference type="ARBA" id="ARBA00023002"/>
    </source>
</evidence>
<evidence type="ECO:0000256" key="3">
    <source>
        <dbReference type="ARBA" id="ARBA00048782"/>
    </source>
</evidence>
<dbReference type="HAMAP" id="MF_01401">
    <property type="entry name" value="MsrA"/>
    <property type="match status" value="1"/>
</dbReference>
<feature type="active site" evidence="4">
    <location>
        <position position="12"/>
    </location>
</feature>
<dbReference type="InterPro" id="IPR036509">
    <property type="entry name" value="Met_Sox_Rdtase_MsrA_sf"/>
</dbReference>
<evidence type="ECO:0000313" key="7">
    <source>
        <dbReference type="Proteomes" id="UP000002318"/>
    </source>
</evidence>
<dbReference type="OrthoDB" id="4174719at2"/>
<dbReference type="Pfam" id="PF01625">
    <property type="entry name" value="PMSR"/>
    <property type="match status" value="1"/>
</dbReference>
<comment type="similarity">
    <text evidence="4">Belongs to the MsrA Met sulfoxide reductase family.</text>
</comment>
<dbReference type="Gene3D" id="3.30.1060.10">
    <property type="entry name" value="Peptide methionine sulphoxide reductase MsrA"/>
    <property type="match status" value="1"/>
</dbReference>
<dbReference type="PANTHER" id="PTHR43774:SF1">
    <property type="entry name" value="PEPTIDE METHIONINE SULFOXIDE REDUCTASE MSRA 2"/>
    <property type="match status" value="1"/>
</dbReference>
<feature type="domain" description="Peptide methionine sulphoxide reductase MsrA" evidence="5">
    <location>
        <begin position="6"/>
        <end position="157"/>
    </location>
</feature>
<proteinExistence type="inferred from homology"/>
<dbReference type="EMBL" id="CP002116">
    <property type="protein sequence ID" value="ADK79498.1"/>
    <property type="molecule type" value="Genomic_DNA"/>
</dbReference>
<dbReference type="NCBIfam" id="TIGR00401">
    <property type="entry name" value="msrA"/>
    <property type="match status" value="1"/>
</dbReference>
<dbReference type="SUPFAM" id="SSF55068">
    <property type="entry name" value="Peptide methionine sulfoxide reductase"/>
    <property type="match status" value="1"/>
</dbReference>
<dbReference type="GO" id="GO:0008113">
    <property type="term" value="F:peptide-methionine (S)-S-oxide reductase activity"/>
    <property type="evidence" value="ECO:0007669"/>
    <property type="project" value="UniProtKB-UniRule"/>
</dbReference>
<gene>
    <name evidence="4" type="primary">msrA</name>
    <name evidence="6" type="ordered locus">Spirs_0342</name>
</gene>
<dbReference type="eggNOG" id="COG0225">
    <property type="taxonomic scope" value="Bacteria"/>
</dbReference>
<dbReference type="PANTHER" id="PTHR43774">
    <property type="entry name" value="PEPTIDE METHIONINE SULFOXIDE REDUCTASE"/>
    <property type="match status" value="1"/>
</dbReference>
<sequence>MREEVIVLGGGCFWCMEAIFRRVEGVLRVTNGYAGGRDPEPTYEKVSSGTTGYAEVVEIRFDADRLSLKDLLELFWKAHDPTTRDRQGADIGSQYRSVIFFTEPHQQIIARESMQELHDLGHYENPIVTELLPLSQFHPAEAYHQDYYARNSFAPYCRMVIAPKLNKLEANGTGS</sequence>
<dbReference type="AlphaFoldDB" id="E1RAW8"/>
<reference evidence="6 7" key="1">
    <citation type="journal article" date="2010" name="Stand. Genomic Sci.">
        <title>Complete genome sequence of Spirochaeta smaragdinae type strain (SEBR 4228).</title>
        <authorList>
            <person name="Mavromatis K."/>
            <person name="Yasawong M."/>
            <person name="Chertkov O."/>
            <person name="Lapidus A."/>
            <person name="Lucas S."/>
            <person name="Nolan M."/>
            <person name="Del Rio T.G."/>
            <person name="Tice H."/>
            <person name="Cheng J.F."/>
            <person name="Pitluck S."/>
            <person name="Liolios K."/>
            <person name="Ivanova N."/>
            <person name="Tapia R."/>
            <person name="Han C."/>
            <person name="Bruce D."/>
            <person name="Goodwin L."/>
            <person name="Pati A."/>
            <person name="Chen A."/>
            <person name="Palaniappan K."/>
            <person name="Land M."/>
            <person name="Hauser L."/>
            <person name="Chang Y.J."/>
            <person name="Jeffries C.D."/>
            <person name="Detter J.C."/>
            <person name="Rohde M."/>
            <person name="Brambilla E."/>
            <person name="Spring S."/>
            <person name="Goker M."/>
            <person name="Sikorski J."/>
            <person name="Woyke T."/>
            <person name="Bristow J."/>
            <person name="Eisen J.A."/>
            <person name="Markowitz V."/>
            <person name="Hugenholtz P."/>
            <person name="Klenk H.P."/>
            <person name="Kyrpides N.C."/>
        </authorList>
    </citation>
    <scope>NUCLEOTIDE SEQUENCE [LARGE SCALE GENOMIC DNA]</scope>
    <source>
        <strain evidence="7">DSM 11293 / JCM 15392 / SEBR 4228</strain>
    </source>
</reference>
<organism evidence="6 7">
    <name type="scientific">Sediminispirochaeta smaragdinae (strain DSM 11293 / JCM 15392 / SEBR 4228)</name>
    <name type="common">Spirochaeta smaragdinae</name>
    <dbReference type="NCBI Taxonomy" id="573413"/>
    <lineage>
        <taxon>Bacteria</taxon>
        <taxon>Pseudomonadati</taxon>
        <taxon>Spirochaetota</taxon>
        <taxon>Spirochaetia</taxon>
        <taxon>Spirochaetales</taxon>
        <taxon>Spirochaetaceae</taxon>
        <taxon>Sediminispirochaeta</taxon>
    </lineage>
</organism>
<evidence type="ECO:0000313" key="6">
    <source>
        <dbReference type="EMBL" id="ADK79498.1"/>
    </source>
</evidence>
<comment type="catalytic activity">
    <reaction evidence="2 4">
        <text>L-methionyl-[protein] + [thioredoxin]-disulfide + H2O = L-methionyl-(S)-S-oxide-[protein] + [thioredoxin]-dithiol</text>
        <dbReference type="Rhea" id="RHEA:14217"/>
        <dbReference type="Rhea" id="RHEA-COMP:10698"/>
        <dbReference type="Rhea" id="RHEA-COMP:10700"/>
        <dbReference type="Rhea" id="RHEA-COMP:12313"/>
        <dbReference type="Rhea" id="RHEA-COMP:12315"/>
        <dbReference type="ChEBI" id="CHEBI:15377"/>
        <dbReference type="ChEBI" id="CHEBI:16044"/>
        <dbReference type="ChEBI" id="CHEBI:29950"/>
        <dbReference type="ChEBI" id="CHEBI:44120"/>
        <dbReference type="ChEBI" id="CHEBI:50058"/>
        <dbReference type="EC" id="1.8.4.11"/>
    </reaction>
</comment>
<evidence type="ECO:0000256" key="2">
    <source>
        <dbReference type="ARBA" id="ARBA00047806"/>
    </source>
</evidence>
<dbReference type="InterPro" id="IPR002569">
    <property type="entry name" value="Met_Sox_Rdtase_MsrA_dom"/>
</dbReference>
<dbReference type="STRING" id="573413.Spirs_0342"/>
<evidence type="ECO:0000259" key="5">
    <source>
        <dbReference type="Pfam" id="PF01625"/>
    </source>
</evidence>
<keyword evidence="7" id="KW-1185">Reference proteome</keyword>
<protein>
    <recommendedName>
        <fullName evidence="4">Peptide methionine sulfoxide reductase MsrA</fullName>
        <shortName evidence="4">Protein-methionine-S-oxide reductase</shortName>
        <ecNumber evidence="4">1.8.4.11</ecNumber>
    </recommendedName>
    <alternativeName>
        <fullName evidence="4">Peptide-methionine (S)-S-oxide reductase</fullName>
        <shortName evidence="4">Peptide Met(O) reductase</shortName>
    </alternativeName>
</protein>
<dbReference type="RefSeq" id="WP_013252962.1">
    <property type="nucleotide sequence ID" value="NC_014364.1"/>
</dbReference>
<comment type="catalytic activity">
    <reaction evidence="3 4">
        <text>[thioredoxin]-disulfide + L-methionine + H2O = L-methionine (S)-S-oxide + [thioredoxin]-dithiol</text>
        <dbReference type="Rhea" id="RHEA:19993"/>
        <dbReference type="Rhea" id="RHEA-COMP:10698"/>
        <dbReference type="Rhea" id="RHEA-COMP:10700"/>
        <dbReference type="ChEBI" id="CHEBI:15377"/>
        <dbReference type="ChEBI" id="CHEBI:29950"/>
        <dbReference type="ChEBI" id="CHEBI:50058"/>
        <dbReference type="ChEBI" id="CHEBI:57844"/>
        <dbReference type="ChEBI" id="CHEBI:58772"/>
        <dbReference type="EC" id="1.8.4.11"/>
    </reaction>
</comment>
<keyword evidence="1 4" id="KW-0560">Oxidoreductase</keyword>